<dbReference type="SUPFAM" id="SSF52540">
    <property type="entry name" value="P-loop containing nucleoside triphosphate hydrolases"/>
    <property type="match status" value="1"/>
</dbReference>
<dbReference type="CDD" id="cd03713">
    <property type="entry name" value="EFG_mtEFG_C"/>
    <property type="match status" value="1"/>
</dbReference>
<dbReference type="InterPro" id="IPR020568">
    <property type="entry name" value="Ribosomal_Su5_D2-typ_SF"/>
</dbReference>
<dbReference type="FunFam" id="2.40.30.10:FF:000006">
    <property type="entry name" value="Elongation factor G"/>
    <property type="match status" value="1"/>
</dbReference>
<proteinExistence type="predicted"/>
<dbReference type="InterPro" id="IPR009000">
    <property type="entry name" value="Transl_B-barrel_sf"/>
</dbReference>
<dbReference type="PANTHER" id="PTHR43261:SF1">
    <property type="entry name" value="RIBOSOME-RELEASING FACTOR 2, MITOCHONDRIAL"/>
    <property type="match status" value="1"/>
</dbReference>
<dbReference type="AlphaFoldDB" id="A0A937XG78"/>
<keyword evidence="2 7" id="KW-0251">Elongation factor</keyword>
<dbReference type="Pfam" id="PF00679">
    <property type="entry name" value="EFG_C"/>
    <property type="match status" value="1"/>
</dbReference>
<dbReference type="GO" id="GO:0003746">
    <property type="term" value="F:translation elongation factor activity"/>
    <property type="evidence" value="ECO:0007669"/>
    <property type="project" value="UniProtKB-KW"/>
</dbReference>
<feature type="domain" description="Elongation factor EFG" evidence="5">
    <location>
        <begin position="394"/>
        <end position="481"/>
    </location>
</feature>
<evidence type="ECO:0000256" key="2">
    <source>
        <dbReference type="ARBA" id="ARBA00022768"/>
    </source>
</evidence>
<dbReference type="PANTHER" id="PTHR43261">
    <property type="entry name" value="TRANSLATION ELONGATION FACTOR G-RELATED"/>
    <property type="match status" value="1"/>
</dbReference>
<evidence type="ECO:0000313" key="8">
    <source>
        <dbReference type="Proteomes" id="UP000779900"/>
    </source>
</evidence>
<dbReference type="InterPro" id="IPR004161">
    <property type="entry name" value="EFTu-like_2"/>
</dbReference>
<dbReference type="InterPro" id="IPR041095">
    <property type="entry name" value="EFG_II"/>
</dbReference>
<dbReference type="InterPro" id="IPR005517">
    <property type="entry name" value="Transl_elong_EFG/EF2_IV"/>
</dbReference>
<evidence type="ECO:0000259" key="6">
    <source>
        <dbReference type="SMART" id="SM00889"/>
    </source>
</evidence>
<feature type="non-terminal residue" evidence="7">
    <location>
        <position position="1"/>
    </location>
</feature>
<name>A0A937XG78_UNCW3</name>
<dbReference type="Gene3D" id="3.30.70.240">
    <property type="match status" value="1"/>
</dbReference>
<reference evidence="7" key="1">
    <citation type="submission" date="2019-03" db="EMBL/GenBank/DDBJ databases">
        <title>Lake Tanganyika Metagenome-Assembled Genomes (MAGs).</title>
        <authorList>
            <person name="Tran P."/>
        </authorList>
    </citation>
    <scope>NUCLEOTIDE SEQUENCE</scope>
    <source>
        <strain evidence="7">K_DeepCast_150m_m2_040</strain>
    </source>
</reference>
<dbReference type="CDD" id="cd04088">
    <property type="entry name" value="EFG_mtEFG_II"/>
    <property type="match status" value="1"/>
</dbReference>
<comment type="caution">
    <text evidence="7">The sequence shown here is derived from an EMBL/GenBank/DDBJ whole genome shotgun (WGS) entry which is preliminary data.</text>
</comment>
<dbReference type="SMART" id="SM00889">
    <property type="entry name" value="EFG_IV"/>
    <property type="match status" value="1"/>
</dbReference>
<dbReference type="Pfam" id="PF03144">
    <property type="entry name" value="GTP_EFTU_D2"/>
    <property type="match status" value="1"/>
</dbReference>
<evidence type="ECO:0000313" key="7">
    <source>
        <dbReference type="EMBL" id="MBM3332552.1"/>
    </source>
</evidence>
<dbReference type="SUPFAM" id="SSF54980">
    <property type="entry name" value="EF-G C-terminal domain-like"/>
    <property type="match status" value="2"/>
</dbReference>
<dbReference type="CDD" id="cd01434">
    <property type="entry name" value="EFG_mtEFG1_IV"/>
    <property type="match status" value="1"/>
</dbReference>
<organism evidence="7 8">
    <name type="scientific">candidate division WOR-3 bacterium</name>
    <dbReference type="NCBI Taxonomy" id="2052148"/>
    <lineage>
        <taxon>Bacteria</taxon>
        <taxon>Bacteria division WOR-3</taxon>
    </lineage>
</organism>
<gene>
    <name evidence="7" type="primary">fusA</name>
    <name evidence="7" type="ORF">FJY68_12020</name>
</gene>
<evidence type="ECO:0000256" key="1">
    <source>
        <dbReference type="ARBA" id="ARBA00022741"/>
    </source>
</evidence>
<protein>
    <submittedName>
        <fullName evidence="7">Elongation factor G</fullName>
    </submittedName>
</protein>
<dbReference type="InterPro" id="IPR009022">
    <property type="entry name" value="EFG_III"/>
</dbReference>
<dbReference type="Pfam" id="PF14492">
    <property type="entry name" value="EFG_III"/>
    <property type="match status" value="1"/>
</dbReference>
<dbReference type="Gene3D" id="2.40.30.10">
    <property type="entry name" value="Translation factors"/>
    <property type="match status" value="1"/>
</dbReference>
<keyword evidence="4" id="KW-0342">GTP-binding</keyword>
<evidence type="ECO:0000256" key="4">
    <source>
        <dbReference type="ARBA" id="ARBA00023134"/>
    </source>
</evidence>
<keyword evidence="3" id="KW-0648">Protein biosynthesis</keyword>
<dbReference type="InterPro" id="IPR027417">
    <property type="entry name" value="P-loop_NTPase"/>
</dbReference>
<dbReference type="EMBL" id="VGIR01000099">
    <property type="protein sequence ID" value="MBM3332552.1"/>
    <property type="molecule type" value="Genomic_DNA"/>
</dbReference>
<dbReference type="Gene3D" id="3.30.230.10">
    <property type="match status" value="1"/>
</dbReference>
<keyword evidence="1" id="KW-0547">Nucleotide-binding</keyword>
<dbReference type="GO" id="GO:0032790">
    <property type="term" value="P:ribosome disassembly"/>
    <property type="evidence" value="ECO:0007669"/>
    <property type="project" value="TreeGrafter"/>
</dbReference>
<dbReference type="Gene3D" id="3.30.70.870">
    <property type="entry name" value="Elongation Factor G (Translational Gtpase), domain 3"/>
    <property type="match status" value="1"/>
</dbReference>
<dbReference type="SUPFAM" id="SSF54211">
    <property type="entry name" value="Ribosomal protein S5 domain 2-like"/>
    <property type="match status" value="1"/>
</dbReference>
<evidence type="ECO:0000259" key="5">
    <source>
        <dbReference type="SMART" id="SM00838"/>
    </source>
</evidence>
<dbReference type="GO" id="GO:0005525">
    <property type="term" value="F:GTP binding"/>
    <property type="evidence" value="ECO:0007669"/>
    <property type="project" value="UniProtKB-KW"/>
</dbReference>
<dbReference type="SUPFAM" id="SSF50447">
    <property type="entry name" value="Translation proteins"/>
    <property type="match status" value="1"/>
</dbReference>
<dbReference type="InterPro" id="IPR035647">
    <property type="entry name" value="EFG_III/V"/>
</dbReference>
<dbReference type="CDD" id="cd16262">
    <property type="entry name" value="EFG_III"/>
    <property type="match status" value="1"/>
</dbReference>
<evidence type="ECO:0000256" key="3">
    <source>
        <dbReference type="ARBA" id="ARBA00022917"/>
    </source>
</evidence>
<accession>A0A937XG78</accession>
<dbReference type="InterPro" id="IPR000640">
    <property type="entry name" value="EFG_V-like"/>
</dbReference>
<dbReference type="InterPro" id="IPR047872">
    <property type="entry name" value="EFG_IV"/>
</dbReference>
<dbReference type="InterPro" id="IPR035649">
    <property type="entry name" value="EFG_V"/>
</dbReference>
<dbReference type="FunFam" id="3.30.70.240:FF:000001">
    <property type="entry name" value="Elongation factor G"/>
    <property type="match status" value="1"/>
</dbReference>
<dbReference type="InterPro" id="IPR014721">
    <property type="entry name" value="Ribsml_uS5_D2-typ_fold_subgr"/>
</dbReference>
<dbReference type="Pfam" id="PF03764">
    <property type="entry name" value="EFG_IV"/>
    <property type="match status" value="1"/>
</dbReference>
<dbReference type="Proteomes" id="UP000779900">
    <property type="component" value="Unassembled WGS sequence"/>
</dbReference>
<feature type="domain" description="Translation elongation factor EFG/EF2" evidence="6">
    <location>
        <begin position="274"/>
        <end position="392"/>
    </location>
</feature>
<sequence>RDVERKWKQNLLEKVAEVDDKLLEKFLQDQPIGKVELSAAIRGATLKHLVCPVICGSAFKNKGVQRLLDAVVSYLPSPIDLLPTVGTHPGGEEVLRVPWDEGRLAALAFKVVSDKHVGKLVYVRVYSGTLKAGSYVYNPTQEKDQRVGRLLRMHANRQEQVEALYSGEIGAVVGLSDTVTGDTVCIREAPIVLMAIEFPSPVLSVAVSVKDRNDRERLSTGLNRLAEEDPTFIVTTDAETEETILSGMGELHLEILVDRLRREFGVVADTGAPQVAYRETITSRADVNEKYVKQTGGRGQYAHVVMRLEPLKPGEGFEFVNKVVSGRVPKEYIPAVEKGVVDVLKKGAYAGFPIVDIRVTLLDGSYHEVDSSDIAFRTCAARAFRRAFKSGSPQLLEPLMSVSVVTPEDFAGAIMGSLCNRRGLISGMDMQGNAKVIKAMVPLATMFGYATDVRNMSQGKASFTMHFEHYEAVPFSVVEEILAKKVTKDAEEAE</sequence>
<dbReference type="FunFam" id="3.30.230.10:FF:000003">
    <property type="entry name" value="Elongation factor G"/>
    <property type="match status" value="1"/>
</dbReference>
<dbReference type="Gene3D" id="3.40.50.300">
    <property type="entry name" value="P-loop containing nucleotide triphosphate hydrolases"/>
    <property type="match status" value="1"/>
</dbReference>
<dbReference type="FunFam" id="3.30.70.870:FF:000001">
    <property type="entry name" value="Elongation factor G"/>
    <property type="match status" value="1"/>
</dbReference>
<dbReference type="SMART" id="SM00838">
    <property type="entry name" value="EFG_C"/>
    <property type="match status" value="1"/>
</dbReference>